<dbReference type="Gene3D" id="2.40.30.160">
    <property type="match status" value="1"/>
</dbReference>
<gene>
    <name evidence="1" type="ORF">ABNW52_02355</name>
</gene>
<dbReference type="Proteomes" id="UP001433638">
    <property type="component" value="Unassembled WGS sequence"/>
</dbReference>
<dbReference type="InterPro" id="IPR017703">
    <property type="entry name" value="YgfZ/GCV_T_CS"/>
</dbReference>
<dbReference type="PANTHER" id="PTHR22602:SF0">
    <property type="entry name" value="TRANSFERASE CAF17, MITOCHONDRIAL-RELATED"/>
    <property type="match status" value="1"/>
</dbReference>
<evidence type="ECO:0000313" key="2">
    <source>
        <dbReference type="Proteomes" id="UP001433638"/>
    </source>
</evidence>
<dbReference type="InterPro" id="IPR045179">
    <property type="entry name" value="YgfZ/GcvT"/>
</dbReference>
<name>A0ABV1LZT2_9NEIS</name>
<dbReference type="EMBL" id="JBEFLD010000001">
    <property type="protein sequence ID" value="MEQ6289449.1"/>
    <property type="molecule type" value="Genomic_DNA"/>
</dbReference>
<accession>A0ABV1LZT2</accession>
<dbReference type="SUPFAM" id="SSF101790">
    <property type="entry name" value="Aminomethyltransferase beta-barrel domain"/>
    <property type="match status" value="1"/>
</dbReference>
<dbReference type="NCBIfam" id="TIGR03317">
    <property type="entry name" value="ygfZ_signature"/>
    <property type="match status" value="1"/>
</dbReference>
<dbReference type="SUPFAM" id="SSF103025">
    <property type="entry name" value="Folate-binding domain"/>
    <property type="match status" value="1"/>
</dbReference>
<dbReference type="Gene3D" id="3.30.70.1630">
    <property type="match status" value="1"/>
</dbReference>
<dbReference type="PIRSF" id="PIRSF006487">
    <property type="entry name" value="GcvT"/>
    <property type="match status" value="1"/>
</dbReference>
<comment type="caution">
    <text evidence="1">The sequence shown here is derived from an EMBL/GenBank/DDBJ whole genome shotgun (WGS) entry which is preliminary data.</text>
</comment>
<proteinExistence type="predicted"/>
<protein>
    <recommendedName>
        <fullName evidence="3">Folate-binding protein</fullName>
    </recommendedName>
</protein>
<reference evidence="1" key="1">
    <citation type="submission" date="2024-06" db="EMBL/GenBank/DDBJ databases">
        <title>Genome sequence of Vogesella sp. MAHUQ-64.</title>
        <authorList>
            <person name="Huq M.A."/>
        </authorList>
    </citation>
    <scope>NUCLEOTIDE SEQUENCE</scope>
    <source>
        <strain evidence="1">MAHUQ-64</strain>
    </source>
</reference>
<dbReference type="Gene3D" id="3.30.70.1400">
    <property type="entry name" value="Aminomethyltransferase beta-barrel domains"/>
    <property type="match status" value="1"/>
</dbReference>
<evidence type="ECO:0008006" key="3">
    <source>
        <dbReference type="Google" id="ProtNLM"/>
    </source>
</evidence>
<dbReference type="RefSeq" id="WP_349583468.1">
    <property type="nucleotide sequence ID" value="NZ_JBEFLD010000001.1"/>
</dbReference>
<dbReference type="PANTHER" id="PTHR22602">
    <property type="entry name" value="TRANSFERASE CAF17, MITOCHONDRIAL-RELATED"/>
    <property type="match status" value="1"/>
</dbReference>
<evidence type="ECO:0000313" key="1">
    <source>
        <dbReference type="EMBL" id="MEQ6289449.1"/>
    </source>
</evidence>
<sequence>MQQQLIADWLQQNQATVNEAGELSLPAYAEQLAAVAAGTACSWLSKFSVLRISGEDAATFLQGQFSCDVAAVAENGVSWGSYSTAKGRMQASFLLFGSQGVFHLLLRRDIAETFRKRLSMFVLRAKVKIENVDDSMLALGVMQATASHGALPLRDVVAGESLVAALTPNVRIVLTAAPAALLAQWQALHRAVGSQAWDLVFVQAGLPWVSQATYEEFVPQMANLDLLGGISFKKGCYPGQEIVARTQYLGKVKRRLYRARITGATVNEGDALIAASSGEQTIGRIVMVVPFTDGSSECLLVMQSGAWDDQPKLASDTRGTLAQLPLPYSFPDAD</sequence>
<organism evidence="1 2">
    <name type="scientific">Vogesella oryzagri</name>
    <dbReference type="NCBI Taxonomy" id="3160864"/>
    <lineage>
        <taxon>Bacteria</taxon>
        <taxon>Pseudomonadati</taxon>
        <taxon>Pseudomonadota</taxon>
        <taxon>Betaproteobacteria</taxon>
        <taxon>Neisseriales</taxon>
        <taxon>Chromobacteriaceae</taxon>
        <taxon>Vogesella</taxon>
    </lineage>
</organism>
<dbReference type="InterPro" id="IPR029043">
    <property type="entry name" value="GcvT/YgfZ_C"/>
</dbReference>
<keyword evidence="2" id="KW-1185">Reference proteome</keyword>